<reference evidence="2 3" key="1">
    <citation type="journal article" date="2019" name="Commun. Biol.">
        <title>The bagworm genome reveals a unique fibroin gene that provides high tensile strength.</title>
        <authorList>
            <person name="Kono N."/>
            <person name="Nakamura H."/>
            <person name="Ohtoshi R."/>
            <person name="Tomita M."/>
            <person name="Numata K."/>
            <person name="Arakawa K."/>
        </authorList>
    </citation>
    <scope>NUCLEOTIDE SEQUENCE [LARGE SCALE GENOMIC DNA]</scope>
</reference>
<accession>A0A4C1ZHZ9</accession>
<feature type="compositionally biased region" description="Polar residues" evidence="1">
    <location>
        <begin position="26"/>
        <end position="40"/>
    </location>
</feature>
<dbReference type="AlphaFoldDB" id="A0A4C1ZHZ9"/>
<comment type="caution">
    <text evidence="2">The sequence shown here is derived from an EMBL/GenBank/DDBJ whole genome shotgun (WGS) entry which is preliminary data.</text>
</comment>
<sequence length="88" mass="10191">MKSRRPLTSSGIVAHESKRKEKPNRLKSSTNYSTSNGQSYEDTFGGQGNIFITVLHKDEKMNFVEVRGLQEHRLRVLGYRGYIFERVK</sequence>
<protein>
    <submittedName>
        <fullName evidence="2">Uncharacterized protein</fullName>
    </submittedName>
</protein>
<feature type="compositionally biased region" description="Polar residues" evidence="1">
    <location>
        <begin position="1"/>
        <end position="11"/>
    </location>
</feature>
<organism evidence="2 3">
    <name type="scientific">Eumeta variegata</name>
    <name type="common">Bagworm moth</name>
    <name type="synonym">Eumeta japonica</name>
    <dbReference type="NCBI Taxonomy" id="151549"/>
    <lineage>
        <taxon>Eukaryota</taxon>
        <taxon>Metazoa</taxon>
        <taxon>Ecdysozoa</taxon>
        <taxon>Arthropoda</taxon>
        <taxon>Hexapoda</taxon>
        <taxon>Insecta</taxon>
        <taxon>Pterygota</taxon>
        <taxon>Neoptera</taxon>
        <taxon>Endopterygota</taxon>
        <taxon>Lepidoptera</taxon>
        <taxon>Glossata</taxon>
        <taxon>Ditrysia</taxon>
        <taxon>Tineoidea</taxon>
        <taxon>Psychidae</taxon>
        <taxon>Oiketicinae</taxon>
        <taxon>Eumeta</taxon>
    </lineage>
</organism>
<evidence type="ECO:0000256" key="1">
    <source>
        <dbReference type="SAM" id="MobiDB-lite"/>
    </source>
</evidence>
<dbReference type="EMBL" id="BGZK01001833">
    <property type="protein sequence ID" value="GBP87052.1"/>
    <property type="molecule type" value="Genomic_DNA"/>
</dbReference>
<evidence type="ECO:0000313" key="2">
    <source>
        <dbReference type="EMBL" id="GBP87052.1"/>
    </source>
</evidence>
<name>A0A4C1ZHZ9_EUMVA</name>
<evidence type="ECO:0000313" key="3">
    <source>
        <dbReference type="Proteomes" id="UP000299102"/>
    </source>
</evidence>
<keyword evidence="3" id="KW-1185">Reference proteome</keyword>
<proteinExistence type="predicted"/>
<feature type="region of interest" description="Disordered" evidence="1">
    <location>
        <begin position="1"/>
        <end position="40"/>
    </location>
</feature>
<dbReference type="Proteomes" id="UP000299102">
    <property type="component" value="Unassembled WGS sequence"/>
</dbReference>
<gene>
    <name evidence="2" type="ORF">EVAR_45417_1</name>
</gene>